<keyword evidence="6" id="KW-0943">RNA-mediated gene silencing</keyword>
<keyword evidence="4 8" id="KW-0548">Nucleotidyltransferase</keyword>
<dbReference type="InterPro" id="IPR035979">
    <property type="entry name" value="RBD_domain_sf"/>
</dbReference>
<comment type="caution">
    <text evidence="12">The sequence shown here is derived from an EMBL/GenBank/DDBJ whole genome shotgun (WGS) entry which is preliminary data.</text>
</comment>
<evidence type="ECO:0000259" key="9">
    <source>
        <dbReference type="Pfam" id="PF05183"/>
    </source>
</evidence>
<dbReference type="Pfam" id="PF05183">
    <property type="entry name" value="RdRP"/>
    <property type="match status" value="1"/>
</dbReference>
<dbReference type="GO" id="GO:0031380">
    <property type="term" value="C:nuclear RNA-directed RNA polymerase complex"/>
    <property type="evidence" value="ECO:0007669"/>
    <property type="project" value="TreeGrafter"/>
</dbReference>
<dbReference type="AlphaFoldDB" id="A0A9N8YVG1"/>
<dbReference type="PANTHER" id="PTHR23079">
    <property type="entry name" value="RNA-DEPENDENT RNA POLYMERASE"/>
    <property type="match status" value="1"/>
</dbReference>
<dbReference type="InterPro" id="IPR058752">
    <property type="entry name" value="RDRP_C_head"/>
</dbReference>
<dbReference type="InterPro" id="IPR007855">
    <property type="entry name" value="RDRP"/>
</dbReference>
<evidence type="ECO:0000256" key="5">
    <source>
        <dbReference type="ARBA" id="ARBA00022884"/>
    </source>
</evidence>
<dbReference type="GO" id="GO:0003723">
    <property type="term" value="F:RNA binding"/>
    <property type="evidence" value="ECO:0007669"/>
    <property type="project" value="UniProtKB-KW"/>
</dbReference>
<dbReference type="GO" id="GO:0003968">
    <property type="term" value="F:RNA-directed RNA polymerase activity"/>
    <property type="evidence" value="ECO:0007669"/>
    <property type="project" value="UniProtKB-KW"/>
</dbReference>
<comment type="catalytic activity">
    <reaction evidence="7 8">
        <text>RNA(n) + a ribonucleoside 5'-triphosphate = RNA(n+1) + diphosphate</text>
        <dbReference type="Rhea" id="RHEA:21248"/>
        <dbReference type="Rhea" id="RHEA-COMP:14527"/>
        <dbReference type="Rhea" id="RHEA-COMP:17342"/>
        <dbReference type="ChEBI" id="CHEBI:33019"/>
        <dbReference type="ChEBI" id="CHEBI:61557"/>
        <dbReference type="ChEBI" id="CHEBI:140395"/>
        <dbReference type="EC" id="2.7.7.48"/>
    </reaction>
</comment>
<keyword evidence="2 8" id="KW-0696">RNA-directed RNA polymerase</keyword>
<evidence type="ECO:0000313" key="13">
    <source>
        <dbReference type="Proteomes" id="UP000789739"/>
    </source>
</evidence>
<evidence type="ECO:0000256" key="2">
    <source>
        <dbReference type="ARBA" id="ARBA00022484"/>
    </source>
</evidence>
<dbReference type="EC" id="2.7.7.48" evidence="8"/>
<sequence length="630" mass="74095">MPSNYSSFPCRGDGYDNGRGGYDSGRGGHDSGYDGLDLRVSDLQPNASLAELRGFFSGYGHLHKIIMDTRESDTTVFTGTVYLVYRPPPETKFWKQNPRFHGKQLRIEILNPENDRQDFSRERGSQDFLSAKSLEMGVFFKVNTFVREWETDNDIKFKLNYARRSFETEFGFTKANRSKTYRFRLETYFDDVEGEFHTELDTKKNQTRAVTTIRTKFPPKLYFLDEKLGMRNQFEWNLMDCWMRMTALRVGKPSDEEMQQPTMPSYPNATGEEFGRWFAYRITFIFDQNKGFNKLKEMFFKAADYNLVSRKAMFSRYITTADGSNLKKYVDRSMLDFDVLYMLECNITHGYLHDYNLNDEFMDLLAQQKKETALTILDNFHQRKQRLYDPLSHLMFEVAKLQGGDSRQETVPSYCVKMRKVVITPSKMYILPPTMETSNRTIRYFEDHKERFLRVQFNDENGKLTSSNGDNHISTLNRIHLDGYELYVEDARVTKRAYDADVRGLMNQYGVMTEYEVVSGFIFNAVVKMERKKLREIQRAVSEVMAGIRRNYRQKFEKDIFAEYSIKSAAEAKNQVDIKSKLEAKACAWYYVTYHHHERGDYRNENMMSFPWTVDDYLCDIARSTMNTST</sequence>
<feature type="domain" description="RDRP helical" evidence="10">
    <location>
        <begin position="335"/>
        <end position="400"/>
    </location>
</feature>
<evidence type="ECO:0000259" key="11">
    <source>
        <dbReference type="Pfam" id="PF26253"/>
    </source>
</evidence>
<keyword evidence="5 8" id="KW-0694">RNA-binding</keyword>
<keyword evidence="13" id="KW-1185">Reference proteome</keyword>
<accession>A0A9N8YVG1</accession>
<name>A0A9N8YVG1_9GLOM</name>
<reference evidence="12" key="1">
    <citation type="submission" date="2021-06" db="EMBL/GenBank/DDBJ databases">
        <authorList>
            <person name="Kallberg Y."/>
            <person name="Tangrot J."/>
            <person name="Rosling A."/>
        </authorList>
    </citation>
    <scope>NUCLEOTIDE SEQUENCE</scope>
    <source>
        <strain evidence="12">BR232B</strain>
    </source>
</reference>
<dbReference type="PANTHER" id="PTHR23079:SF55">
    <property type="entry name" value="RNA-DIRECTED RNA POLYMERASE"/>
    <property type="match status" value="1"/>
</dbReference>
<keyword evidence="3 8" id="KW-0808">Transferase</keyword>
<feature type="domain" description="RDRP core" evidence="9">
    <location>
        <begin position="423"/>
        <end position="479"/>
    </location>
</feature>
<dbReference type="Proteomes" id="UP000789739">
    <property type="component" value="Unassembled WGS sequence"/>
</dbReference>
<protein>
    <recommendedName>
        <fullName evidence="8">RNA-dependent RNA polymerase</fullName>
        <ecNumber evidence="8">2.7.7.48</ecNumber>
    </recommendedName>
</protein>
<dbReference type="Pfam" id="PF26252">
    <property type="entry name" value="RdRP_helical"/>
    <property type="match status" value="1"/>
</dbReference>
<proteinExistence type="inferred from homology"/>
<organism evidence="12 13">
    <name type="scientific">Paraglomus brasilianum</name>
    <dbReference type="NCBI Taxonomy" id="144538"/>
    <lineage>
        <taxon>Eukaryota</taxon>
        <taxon>Fungi</taxon>
        <taxon>Fungi incertae sedis</taxon>
        <taxon>Mucoromycota</taxon>
        <taxon>Glomeromycotina</taxon>
        <taxon>Glomeromycetes</taxon>
        <taxon>Paraglomerales</taxon>
        <taxon>Paraglomeraceae</taxon>
        <taxon>Paraglomus</taxon>
    </lineage>
</organism>
<evidence type="ECO:0000259" key="10">
    <source>
        <dbReference type="Pfam" id="PF26252"/>
    </source>
</evidence>
<dbReference type="EMBL" id="CAJVPI010000001">
    <property type="protein sequence ID" value="CAG8450691.1"/>
    <property type="molecule type" value="Genomic_DNA"/>
</dbReference>
<evidence type="ECO:0000256" key="4">
    <source>
        <dbReference type="ARBA" id="ARBA00022695"/>
    </source>
</evidence>
<dbReference type="SUPFAM" id="SSF54928">
    <property type="entry name" value="RNA-binding domain, RBD"/>
    <property type="match status" value="1"/>
</dbReference>
<comment type="similarity">
    <text evidence="1 8">Belongs to the RdRP family.</text>
</comment>
<evidence type="ECO:0000256" key="3">
    <source>
        <dbReference type="ARBA" id="ARBA00022679"/>
    </source>
</evidence>
<evidence type="ECO:0000256" key="6">
    <source>
        <dbReference type="ARBA" id="ARBA00023158"/>
    </source>
</evidence>
<evidence type="ECO:0000313" key="12">
    <source>
        <dbReference type="EMBL" id="CAG8450691.1"/>
    </source>
</evidence>
<evidence type="ECO:0000256" key="1">
    <source>
        <dbReference type="ARBA" id="ARBA00005762"/>
    </source>
</evidence>
<feature type="domain" description="RDRP C-terminal head" evidence="11">
    <location>
        <begin position="481"/>
        <end position="623"/>
    </location>
</feature>
<dbReference type="InterPro" id="IPR057596">
    <property type="entry name" value="RDRP_core"/>
</dbReference>
<dbReference type="Pfam" id="PF26253">
    <property type="entry name" value="RdRP_head"/>
    <property type="match status" value="1"/>
</dbReference>
<dbReference type="GO" id="GO:0030422">
    <property type="term" value="P:siRNA processing"/>
    <property type="evidence" value="ECO:0007669"/>
    <property type="project" value="TreeGrafter"/>
</dbReference>
<gene>
    <name evidence="12" type="ORF">PBRASI_LOCUS13</name>
</gene>
<evidence type="ECO:0000256" key="8">
    <source>
        <dbReference type="RuleBase" id="RU363098"/>
    </source>
</evidence>
<evidence type="ECO:0000256" key="7">
    <source>
        <dbReference type="ARBA" id="ARBA00048744"/>
    </source>
</evidence>
<dbReference type="InterPro" id="IPR058751">
    <property type="entry name" value="RDRP_helical"/>
</dbReference>
<dbReference type="OrthoDB" id="6513042at2759"/>